<dbReference type="PANTHER" id="PTHR30572">
    <property type="entry name" value="MEMBRANE COMPONENT OF TRANSPORTER-RELATED"/>
    <property type="match status" value="1"/>
</dbReference>
<dbReference type="eggNOG" id="COG0577">
    <property type="taxonomic scope" value="Bacteria"/>
</dbReference>
<dbReference type="Pfam" id="PF02687">
    <property type="entry name" value="FtsX"/>
    <property type="match status" value="2"/>
</dbReference>
<evidence type="ECO:0000256" key="7">
    <source>
        <dbReference type="SAM" id="Phobius"/>
    </source>
</evidence>
<feature type="domain" description="ABC3 transporter permease C-terminal" evidence="8">
    <location>
        <begin position="434"/>
        <end position="549"/>
    </location>
</feature>
<feature type="transmembrane region" description="Helical" evidence="7">
    <location>
        <begin position="525"/>
        <end position="550"/>
    </location>
</feature>
<keyword evidence="5 7" id="KW-0472">Membrane</keyword>
<dbReference type="GO" id="GO:0005886">
    <property type="term" value="C:plasma membrane"/>
    <property type="evidence" value="ECO:0007669"/>
    <property type="project" value="UniProtKB-SubCell"/>
</dbReference>
<sequence>MNNIFKSYIKLFIKSWVETLGTIIFLIIFTMLIMGMLATPLQLSLKASSIKRETSTWQEQRQTDGKLSEDFIEKFFTPENQINGSVVITKVKDKEIKIDFPIEGWFSEKSIDAINKYLESLKVEIEESCNDSNETNCEENYKKSEKNSLVSSLFNSYKIYHDSKELILSINEDGEENKLKINEIFTPTAIEILNSNNRSLNSYIIDQIISQLSSFEGNSNFNYSNFNNVSKNFRDSATNKQYLYFISSVGSLIQNSQNLNNLVLQEGRLPTENNEIILNDAFMKKQNLSIGDNIKISENYEFKIVGIGIKYSTLSPIGFSSFSDSIDNYAQIFTTDDFFKSNENYSFKNIFLNEEKNPSWEQSTASGKRFRFWSETYVNNYNLDISINEILTESSSDDFPLIFNSGSAVFKEMTSHSVIKNLTNLYIITWIYAVIGGILFILAFFFILFVLKKEINNTRRQLGVFKSLGYKTSELTWIFAVKTFITMIIAIAIGYLLSMPFQIDSATKQFNTYVIFDYQIIYSNVLFLFILIIGVPLIFSLFSYLSIFKYLSEGALALLSSGPKKSNFDWLILILKIIFWPALIYFFFNWLILKILKNKNFGFTFRMQHAFVSTGKGKFALIMGLFAFSSFLFTLQLRTMPIIENMIDGAYNIYSPETNHLYNFKSATNMDIKKDGLSKNITKPDYHLDFVNVNEEGFNSIKDYVDQNSLNKNDDYYYTSLASNLINAAAELKTEINKNSSNSQQINSLSSIVLNFAMLLLPLEEGQQKLAGLKDDLINSNFENILKFLEELKNSPISETSLILIKPETLKGLYLNDIAQYLCVSTPSETVIDCTNIEEYKESLLSSFNTNKMSKKDTPLVDLNISDTLKTLVQTFFMTKENINPFISINSVLFEGQKEALMQVLPFYILGNSEVDIDESILKLFDTTSKYGGDLKKIINFSGVNDENFKELTEVNDDYINGIISFRLSRLINKNIGDTFEINIGNKGLKQKIKIVAINLNDTMLQNVYVDYKVTIDKIGKNLSDKDSKYYFNEINSTKLASEGKIDFADIGGSINSFKNLKDTFSFASSVKEPWVGNILDIFVRNLDISQIPALTGFEEIIREMKENINAPKDINFFMEPGVISLPILKSVIDELISKLTNSMLMYILIDIVLLTILLVVIMNIIISDSINIITIMRSLGYSNRQINWMVMGKYITGAFISFVFAFLASVMIWYIIQAIVWEQFKILILVPSLPWIPFVSLIVLGAIIYIGWLAAMFQIKKRPLTLLVS</sequence>
<dbReference type="Proteomes" id="UP000014984">
    <property type="component" value="Chromosome"/>
</dbReference>
<evidence type="ECO:0000256" key="5">
    <source>
        <dbReference type="ARBA" id="ARBA00023136"/>
    </source>
</evidence>
<dbReference type="STRING" id="1276220.STAIW_v1c09310"/>
<evidence type="ECO:0000256" key="6">
    <source>
        <dbReference type="ARBA" id="ARBA00038076"/>
    </source>
</evidence>
<organism evidence="9 10">
    <name type="scientific">Spiroplasma taiwanense CT-1</name>
    <dbReference type="NCBI Taxonomy" id="1276220"/>
    <lineage>
        <taxon>Bacteria</taxon>
        <taxon>Bacillati</taxon>
        <taxon>Mycoplasmatota</taxon>
        <taxon>Mollicutes</taxon>
        <taxon>Entomoplasmatales</taxon>
        <taxon>Spiroplasmataceae</taxon>
        <taxon>Spiroplasma</taxon>
    </lineage>
</organism>
<feature type="transmembrane region" description="Helical" evidence="7">
    <location>
        <begin position="475"/>
        <end position="498"/>
    </location>
</feature>
<dbReference type="PATRIC" id="fig|1276220.3.peg.949"/>
<comment type="similarity">
    <text evidence="6">Belongs to the ABC-4 integral membrane protein family.</text>
</comment>
<evidence type="ECO:0000313" key="10">
    <source>
        <dbReference type="Proteomes" id="UP000014984"/>
    </source>
</evidence>
<reference evidence="9 10" key="1">
    <citation type="journal article" date="2013" name="Genome Biol. Evol.">
        <title>Comparison of metabolic capacities and inference of gene content evolution in mosquito-associated Spiroplasma diminutum and S. taiwanense.</title>
        <authorList>
            <person name="Lo W.S."/>
            <person name="Ku C."/>
            <person name="Chen L.L."/>
            <person name="Chang T.H."/>
            <person name="Kuo C.H."/>
        </authorList>
    </citation>
    <scope>NUCLEOTIDE SEQUENCE [LARGE SCALE GENOMIC DNA]</scope>
    <source>
        <strain evidence="9">CT-1</strain>
    </source>
</reference>
<evidence type="ECO:0000256" key="1">
    <source>
        <dbReference type="ARBA" id="ARBA00004651"/>
    </source>
</evidence>
<keyword evidence="3 7" id="KW-0812">Transmembrane</keyword>
<feature type="transmembrane region" description="Helical" evidence="7">
    <location>
        <begin position="425"/>
        <end position="451"/>
    </location>
</feature>
<dbReference type="OrthoDB" id="391548at2"/>
<feature type="transmembrane region" description="Helical" evidence="7">
    <location>
        <begin position="1195"/>
        <end position="1217"/>
    </location>
</feature>
<evidence type="ECO:0000313" key="9">
    <source>
        <dbReference type="EMBL" id="AGR41517.1"/>
    </source>
</evidence>
<keyword evidence="2" id="KW-1003">Cell membrane</keyword>
<feature type="transmembrane region" description="Helical" evidence="7">
    <location>
        <begin position="1237"/>
        <end position="1258"/>
    </location>
</feature>
<dbReference type="HOGENOM" id="CLU_269996_0_0_14"/>
<dbReference type="KEGG" id="stai:STAIW_v1c09310"/>
<keyword evidence="10" id="KW-1185">Reference proteome</keyword>
<keyword evidence="4 7" id="KW-1133">Transmembrane helix</keyword>
<evidence type="ECO:0000256" key="4">
    <source>
        <dbReference type="ARBA" id="ARBA00022989"/>
    </source>
</evidence>
<dbReference type="RefSeq" id="WP_020834656.1">
    <property type="nucleotide sequence ID" value="NC_021846.1"/>
</dbReference>
<dbReference type="InterPro" id="IPR050250">
    <property type="entry name" value="Macrolide_Exporter_MacB"/>
</dbReference>
<feature type="domain" description="ABC3 transporter permease C-terminal" evidence="8">
    <location>
        <begin position="1148"/>
        <end position="1262"/>
    </location>
</feature>
<dbReference type="PANTHER" id="PTHR30572:SF4">
    <property type="entry name" value="ABC TRANSPORTER PERMEASE YTRF"/>
    <property type="match status" value="1"/>
</dbReference>
<accession>S5M0J4</accession>
<dbReference type="AlphaFoldDB" id="S5M0J4"/>
<gene>
    <name evidence="9" type="ORF">STAIW_v1c09310</name>
</gene>
<feature type="transmembrane region" description="Helical" evidence="7">
    <location>
        <begin position="617"/>
        <end position="637"/>
    </location>
</feature>
<dbReference type="InterPro" id="IPR003838">
    <property type="entry name" value="ABC3_permease_C"/>
</dbReference>
<evidence type="ECO:0000259" key="8">
    <source>
        <dbReference type="Pfam" id="PF02687"/>
    </source>
</evidence>
<dbReference type="EMBL" id="CP005074">
    <property type="protein sequence ID" value="AGR41517.1"/>
    <property type="molecule type" value="Genomic_DNA"/>
</dbReference>
<proteinExistence type="inferred from homology"/>
<feature type="transmembrane region" description="Helical" evidence="7">
    <location>
        <begin position="1144"/>
        <end position="1167"/>
    </location>
</feature>
<protein>
    <submittedName>
        <fullName evidence="9">ABC transporter permease</fullName>
    </submittedName>
</protein>
<comment type="subcellular location">
    <subcellularLocation>
        <location evidence="1">Cell membrane</location>
        <topology evidence="1">Multi-pass membrane protein</topology>
    </subcellularLocation>
</comment>
<feature type="transmembrane region" description="Helical" evidence="7">
    <location>
        <begin position="570"/>
        <end position="596"/>
    </location>
</feature>
<feature type="transmembrane region" description="Helical" evidence="7">
    <location>
        <begin position="20"/>
        <end position="43"/>
    </location>
</feature>
<evidence type="ECO:0000256" key="2">
    <source>
        <dbReference type="ARBA" id="ARBA00022475"/>
    </source>
</evidence>
<name>S5M0J4_9MOLU</name>
<evidence type="ECO:0000256" key="3">
    <source>
        <dbReference type="ARBA" id="ARBA00022692"/>
    </source>
</evidence>
<dbReference type="GO" id="GO:0022857">
    <property type="term" value="F:transmembrane transporter activity"/>
    <property type="evidence" value="ECO:0007669"/>
    <property type="project" value="TreeGrafter"/>
</dbReference>